<comment type="caution">
    <text evidence="2">The sequence shown here is derived from an EMBL/GenBank/DDBJ whole genome shotgun (WGS) entry which is preliminary data.</text>
</comment>
<feature type="domain" description="NAD-dependent epimerase/dehydratase" evidence="1">
    <location>
        <begin position="4"/>
        <end position="234"/>
    </location>
</feature>
<dbReference type="Pfam" id="PF01370">
    <property type="entry name" value="Epimerase"/>
    <property type="match status" value="1"/>
</dbReference>
<dbReference type="RefSeq" id="WP_152839919.1">
    <property type="nucleotide sequence ID" value="NZ_WHUG01000009.1"/>
</dbReference>
<dbReference type="PANTHER" id="PTHR43245">
    <property type="entry name" value="BIFUNCTIONAL POLYMYXIN RESISTANCE PROTEIN ARNA"/>
    <property type="match status" value="1"/>
</dbReference>
<dbReference type="PANTHER" id="PTHR43245:SF46">
    <property type="entry name" value="NUCLEOSIDE-DIPHOSPHATE-SUGAR EPIMERASE"/>
    <property type="match status" value="1"/>
</dbReference>
<organism evidence="2 3">
    <name type="scientific">Rugamonas aquatica</name>
    <dbReference type="NCBI Taxonomy" id="2743357"/>
    <lineage>
        <taxon>Bacteria</taxon>
        <taxon>Pseudomonadati</taxon>
        <taxon>Pseudomonadota</taxon>
        <taxon>Betaproteobacteria</taxon>
        <taxon>Burkholderiales</taxon>
        <taxon>Oxalobacteraceae</taxon>
        <taxon>Telluria group</taxon>
        <taxon>Rugamonas</taxon>
    </lineage>
</organism>
<dbReference type="InterPro" id="IPR001509">
    <property type="entry name" value="Epimerase_deHydtase"/>
</dbReference>
<dbReference type="Gene3D" id="3.40.50.720">
    <property type="entry name" value="NAD(P)-binding Rossmann-like Domain"/>
    <property type="match status" value="1"/>
</dbReference>
<reference evidence="2 3" key="1">
    <citation type="submission" date="2019-10" db="EMBL/GenBank/DDBJ databases">
        <title>Two novel species isolated from a subtropical stream in China.</title>
        <authorList>
            <person name="Lu H."/>
        </authorList>
    </citation>
    <scope>NUCLEOTIDE SEQUENCE [LARGE SCALE GENOMIC DNA]</scope>
    <source>
        <strain evidence="2 3">FT29W</strain>
    </source>
</reference>
<evidence type="ECO:0000313" key="2">
    <source>
        <dbReference type="EMBL" id="MQA40622.1"/>
    </source>
</evidence>
<dbReference type="AlphaFoldDB" id="A0A6A7N6V9"/>
<sequence length="337" mass="37123">MKRILVTGATGGLGGHAVDLLLERGCAVHALGRDLRRGARLQGLGASFTAIDLATVAEDALRPVLQGVDAVWHCAARAALWGRHADFMADNCEATVKLARASAQAGVQRFVFVSTPAVYFDFTHRYEVPEHFRPMRYVNSYAYSKAMAEQELQRNDEHWPDMRVVVLRPRAIVGPYDQSLLPRLERLKRRAGGRLPLPRGGEVKLDLTYSANVVDPMWLATTRPGLERGAVFNITNHGPVRLCDALQMLAESRAAPPRIVNVPARALDLAARASELLARCTGRAPALTRYGIGVLSYDMTLCNERAKRLLGYAPRVRLQAALAERGSWGSPWHACTR</sequence>
<dbReference type="SUPFAM" id="SSF51735">
    <property type="entry name" value="NAD(P)-binding Rossmann-fold domains"/>
    <property type="match status" value="1"/>
</dbReference>
<proteinExistence type="predicted"/>
<keyword evidence="3" id="KW-1185">Reference proteome</keyword>
<name>A0A6A7N6V9_9BURK</name>
<dbReference type="Proteomes" id="UP000440498">
    <property type="component" value="Unassembled WGS sequence"/>
</dbReference>
<dbReference type="EMBL" id="WHUG01000009">
    <property type="protein sequence ID" value="MQA40622.1"/>
    <property type="molecule type" value="Genomic_DNA"/>
</dbReference>
<evidence type="ECO:0000313" key="3">
    <source>
        <dbReference type="Proteomes" id="UP000440498"/>
    </source>
</evidence>
<accession>A0A6A7N6V9</accession>
<gene>
    <name evidence="2" type="ORF">GEV02_20935</name>
</gene>
<dbReference type="InterPro" id="IPR050177">
    <property type="entry name" value="Lipid_A_modif_metabolic_enz"/>
</dbReference>
<evidence type="ECO:0000259" key="1">
    <source>
        <dbReference type="Pfam" id="PF01370"/>
    </source>
</evidence>
<dbReference type="InterPro" id="IPR036291">
    <property type="entry name" value="NAD(P)-bd_dom_sf"/>
</dbReference>
<protein>
    <submittedName>
        <fullName evidence="2">NAD-dependent epimerase/dehydratase family protein</fullName>
    </submittedName>
</protein>